<gene>
    <name evidence="2" type="ORF">DBMLIPLO_00006</name>
</gene>
<dbReference type="EMBL" id="MT631346">
    <property type="protein sequence ID" value="QNO48454.1"/>
    <property type="molecule type" value="Genomic_DNA"/>
</dbReference>
<comment type="similarity">
    <text evidence="1">Belongs to the phD/YefM antitoxin family.</text>
</comment>
<reference evidence="2" key="1">
    <citation type="submission" date="2020-06" db="EMBL/GenBank/DDBJ databases">
        <title>Unique genomic features of the anaerobic methanotrophic archaea.</title>
        <authorList>
            <person name="Chadwick G.L."/>
            <person name="Skennerton C.T."/>
            <person name="Laso-Perez R."/>
            <person name="Leu A.O."/>
            <person name="Speth D.R."/>
            <person name="Yu H."/>
            <person name="Morgan-Lang C."/>
            <person name="Hatzenpichler R."/>
            <person name="Goudeau D."/>
            <person name="Malmstrom R."/>
            <person name="Brazelton W.J."/>
            <person name="Woyke T."/>
            <person name="Hallam S.J."/>
            <person name="Tyson G.W."/>
            <person name="Wegener G."/>
            <person name="Boetius A."/>
            <person name="Orphan V."/>
        </authorList>
    </citation>
    <scope>NUCLEOTIDE SEQUENCE</scope>
</reference>
<evidence type="ECO:0008006" key="3">
    <source>
        <dbReference type="Google" id="ProtNLM"/>
    </source>
</evidence>
<organism evidence="2">
    <name type="scientific">Candidatus Methanogaster sp. ANME-2c ERB4</name>
    <dbReference type="NCBI Taxonomy" id="2759911"/>
    <lineage>
        <taxon>Archaea</taxon>
        <taxon>Methanobacteriati</taxon>
        <taxon>Methanobacteriota</taxon>
        <taxon>Stenosarchaea group</taxon>
        <taxon>Methanomicrobia</taxon>
        <taxon>Methanosarcinales</taxon>
        <taxon>ANME-2 cluster</taxon>
        <taxon>Candidatus Methanogasteraceae</taxon>
        <taxon>Candidatus Methanogaster</taxon>
    </lineage>
</organism>
<accession>A0A7G9YKC0</accession>
<dbReference type="Gene3D" id="1.10.1220.170">
    <property type="match status" value="1"/>
</dbReference>
<dbReference type="AlphaFoldDB" id="A0A7G9YKC0"/>
<proteinExistence type="inferred from homology"/>
<evidence type="ECO:0000256" key="1">
    <source>
        <dbReference type="ARBA" id="ARBA00009981"/>
    </source>
</evidence>
<dbReference type="SUPFAM" id="SSF143120">
    <property type="entry name" value="YefM-like"/>
    <property type="match status" value="1"/>
</dbReference>
<sequence>MRARYRVTAPEGESDYRIMFNWFKYHLIMAMNELLHGEHRARWVTISNDEYESMKSTIEVLSDNELLRQIQESREDYRRGRFKRLSELIDS</sequence>
<protein>
    <recommendedName>
        <fullName evidence="3">Antitoxin</fullName>
    </recommendedName>
</protein>
<dbReference type="InterPro" id="IPR036165">
    <property type="entry name" value="YefM-like_sf"/>
</dbReference>
<name>A0A7G9YKC0_9EURY</name>
<evidence type="ECO:0000313" key="2">
    <source>
        <dbReference type="EMBL" id="QNO48454.1"/>
    </source>
</evidence>